<name>A0A8S1CJQ9_9INSE</name>
<dbReference type="Proteomes" id="UP000494165">
    <property type="component" value="Unassembled WGS sequence"/>
</dbReference>
<dbReference type="AlphaFoldDB" id="A0A8S1CJQ9"/>
<keyword evidence="2" id="KW-1185">Reference proteome</keyword>
<comment type="caution">
    <text evidence="1">The sequence shown here is derived from an EMBL/GenBank/DDBJ whole genome shotgun (WGS) entry which is preliminary data.</text>
</comment>
<accession>A0A8S1CJQ9</accession>
<proteinExistence type="predicted"/>
<protein>
    <submittedName>
        <fullName evidence="1">Uncharacterized protein</fullName>
    </submittedName>
</protein>
<sequence length="100" mass="11522">MENKFLYHKFFDAYLNYHSQNATKENQLVAHLQQISRIAAWFAPSVRFVPLCLRRRAGNLFSLVPSARRTPFGAAASTERAERVLFGHAVNCSSRFTRYV</sequence>
<gene>
    <name evidence="1" type="ORF">CLODIP_2_CD00804</name>
</gene>
<organism evidence="1 2">
    <name type="scientific">Cloeon dipterum</name>
    <dbReference type="NCBI Taxonomy" id="197152"/>
    <lineage>
        <taxon>Eukaryota</taxon>
        <taxon>Metazoa</taxon>
        <taxon>Ecdysozoa</taxon>
        <taxon>Arthropoda</taxon>
        <taxon>Hexapoda</taxon>
        <taxon>Insecta</taxon>
        <taxon>Pterygota</taxon>
        <taxon>Palaeoptera</taxon>
        <taxon>Ephemeroptera</taxon>
        <taxon>Pisciforma</taxon>
        <taxon>Baetidae</taxon>
        <taxon>Cloeon</taxon>
    </lineage>
</organism>
<evidence type="ECO:0000313" key="1">
    <source>
        <dbReference type="EMBL" id="CAB3368738.1"/>
    </source>
</evidence>
<evidence type="ECO:0000313" key="2">
    <source>
        <dbReference type="Proteomes" id="UP000494165"/>
    </source>
</evidence>
<dbReference type="EMBL" id="CADEPI010000039">
    <property type="protein sequence ID" value="CAB3368738.1"/>
    <property type="molecule type" value="Genomic_DNA"/>
</dbReference>
<reference evidence="1 2" key="1">
    <citation type="submission" date="2020-04" db="EMBL/GenBank/DDBJ databases">
        <authorList>
            <person name="Alioto T."/>
            <person name="Alioto T."/>
            <person name="Gomez Garrido J."/>
        </authorList>
    </citation>
    <scope>NUCLEOTIDE SEQUENCE [LARGE SCALE GENOMIC DNA]</scope>
</reference>